<organism evidence="10 11">
    <name type="scientific">Vicia faba</name>
    <name type="common">Broad bean</name>
    <name type="synonym">Faba vulgaris</name>
    <dbReference type="NCBI Taxonomy" id="3906"/>
    <lineage>
        <taxon>Eukaryota</taxon>
        <taxon>Viridiplantae</taxon>
        <taxon>Streptophyta</taxon>
        <taxon>Embryophyta</taxon>
        <taxon>Tracheophyta</taxon>
        <taxon>Spermatophyta</taxon>
        <taxon>Magnoliopsida</taxon>
        <taxon>eudicotyledons</taxon>
        <taxon>Gunneridae</taxon>
        <taxon>Pentapetalae</taxon>
        <taxon>rosids</taxon>
        <taxon>fabids</taxon>
        <taxon>Fabales</taxon>
        <taxon>Fabaceae</taxon>
        <taxon>Papilionoideae</taxon>
        <taxon>50 kb inversion clade</taxon>
        <taxon>NPAAA clade</taxon>
        <taxon>Hologalegina</taxon>
        <taxon>IRL clade</taxon>
        <taxon>Fabeae</taxon>
        <taxon>Vicia</taxon>
    </lineage>
</organism>
<proteinExistence type="predicted"/>
<dbReference type="SUPFAM" id="SSF57850">
    <property type="entry name" value="RING/U-box"/>
    <property type="match status" value="1"/>
</dbReference>
<comment type="catalytic activity">
    <reaction evidence="1">
        <text>S-ubiquitinyl-[E2 ubiquitin-conjugating enzyme]-L-cysteine + [acceptor protein]-L-lysine = [E2 ubiquitin-conjugating enzyme]-L-cysteine + N(6)-ubiquitinyl-[acceptor protein]-L-lysine.</text>
        <dbReference type="EC" id="2.3.2.27"/>
    </reaction>
</comment>
<dbReference type="Proteomes" id="UP001157006">
    <property type="component" value="Chromosome 1S"/>
</dbReference>
<evidence type="ECO:0000256" key="4">
    <source>
        <dbReference type="ARBA" id="ARBA00022723"/>
    </source>
</evidence>
<dbReference type="InterPro" id="IPR013083">
    <property type="entry name" value="Znf_RING/FYVE/PHD"/>
</dbReference>
<sequence>MAEEESIGYSFSVYTTHGLHSKNRQPRPNPVASDFFNFQVTAYLRDFSSPTHLRVSVMFRTSIRINCNEFFMHDQNFLWLYLHQFSSPYFNSENLSQMTLSLIPKVKRLFFPLDIHELAPPVSDHIIQEVPLVLTIIVEKRRTGEEVTMTRERAVMEESMQFGNTIPASNEAILSLKAYSLPRNCCVCMERFHDELEEGGDSDNAKVSTMVCGHIFHYDCIVKWLQRSHVCPLCRYAMPT</sequence>
<evidence type="ECO:0000313" key="10">
    <source>
        <dbReference type="EMBL" id="CAI8592425.1"/>
    </source>
</evidence>
<keyword evidence="11" id="KW-1185">Reference proteome</keyword>
<dbReference type="PANTHER" id="PTHR15710">
    <property type="entry name" value="E3 UBIQUITIN-PROTEIN LIGASE PRAJA"/>
    <property type="match status" value="1"/>
</dbReference>
<keyword evidence="5 8" id="KW-0863">Zinc-finger</keyword>
<keyword evidence="4" id="KW-0479">Metal-binding</keyword>
<evidence type="ECO:0000256" key="5">
    <source>
        <dbReference type="ARBA" id="ARBA00022771"/>
    </source>
</evidence>
<evidence type="ECO:0000256" key="1">
    <source>
        <dbReference type="ARBA" id="ARBA00000900"/>
    </source>
</evidence>
<keyword evidence="7" id="KW-0862">Zinc</keyword>
<evidence type="ECO:0000256" key="2">
    <source>
        <dbReference type="ARBA" id="ARBA00004906"/>
    </source>
</evidence>
<dbReference type="GO" id="GO:0016567">
    <property type="term" value="P:protein ubiquitination"/>
    <property type="evidence" value="ECO:0007669"/>
    <property type="project" value="TreeGrafter"/>
</dbReference>
<reference evidence="10 11" key="1">
    <citation type="submission" date="2023-01" db="EMBL/GenBank/DDBJ databases">
        <authorList>
            <person name="Kreplak J."/>
        </authorList>
    </citation>
    <scope>NUCLEOTIDE SEQUENCE [LARGE SCALE GENOMIC DNA]</scope>
</reference>
<name>A0AAV0Z7Q6_VICFA</name>
<dbReference type="EC" id="2.3.2.27" evidence="3"/>
<feature type="domain" description="RING-type" evidence="9">
    <location>
        <begin position="185"/>
        <end position="235"/>
    </location>
</feature>
<dbReference type="InterPro" id="IPR024766">
    <property type="entry name" value="Znf_RING_H2"/>
</dbReference>
<dbReference type="PANTHER" id="PTHR15710:SF77">
    <property type="entry name" value="RING-H2 FINGER PROTEIN ATL21B"/>
    <property type="match status" value="1"/>
</dbReference>
<dbReference type="GO" id="GO:0005737">
    <property type="term" value="C:cytoplasm"/>
    <property type="evidence" value="ECO:0007669"/>
    <property type="project" value="TreeGrafter"/>
</dbReference>
<dbReference type="GO" id="GO:0061630">
    <property type="term" value="F:ubiquitin protein ligase activity"/>
    <property type="evidence" value="ECO:0007669"/>
    <property type="project" value="UniProtKB-EC"/>
</dbReference>
<accession>A0AAV0Z7Q6</accession>
<dbReference type="InterPro" id="IPR001841">
    <property type="entry name" value="Znf_RING"/>
</dbReference>
<evidence type="ECO:0000313" key="11">
    <source>
        <dbReference type="Proteomes" id="UP001157006"/>
    </source>
</evidence>
<dbReference type="PROSITE" id="PS50089">
    <property type="entry name" value="ZF_RING_2"/>
    <property type="match status" value="1"/>
</dbReference>
<keyword evidence="6" id="KW-0833">Ubl conjugation pathway</keyword>
<evidence type="ECO:0000259" key="9">
    <source>
        <dbReference type="PROSITE" id="PS50089"/>
    </source>
</evidence>
<dbReference type="GO" id="GO:0008270">
    <property type="term" value="F:zinc ion binding"/>
    <property type="evidence" value="ECO:0007669"/>
    <property type="project" value="UniProtKB-KW"/>
</dbReference>
<dbReference type="SMART" id="SM00184">
    <property type="entry name" value="RING"/>
    <property type="match status" value="1"/>
</dbReference>
<protein>
    <recommendedName>
        <fullName evidence="3">RING-type E3 ubiquitin transferase</fullName>
        <ecNumber evidence="3">2.3.2.27</ecNumber>
    </recommendedName>
</protein>
<dbReference type="Gene3D" id="3.30.40.10">
    <property type="entry name" value="Zinc/RING finger domain, C3HC4 (zinc finger)"/>
    <property type="match status" value="1"/>
</dbReference>
<evidence type="ECO:0000256" key="8">
    <source>
        <dbReference type="PROSITE-ProRule" id="PRU00175"/>
    </source>
</evidence>
<evidence type="ECO:0000256" key="6">
    <source>
        <dbReference type="ARBA" id="ARBA00022786"/>
    </source>
</evidence>
<dbReference type="EMBL" id="OX451735">
    <property type="protein sequence ID" value="CAI8592425.1"/>
    <property type="molecule type" value="Genomic_DNA"/>
</dbReference>
<dbReference type="Pfam" id="PF12678">
    <property type="entry name" value="zf-rbx1"/>
    <property type="match status" value="1"/>
</dbReference>
<evidence type="ECO:0000256" key="3">
    <source>
        <dbReference type="ARBA" id="ARBA00012483"/>
    </source>
</evidence>
<gene>
    <name evidence="10" type="ORF">VFH_I039040</name>
</gene>
<comment type="pathway">
    <text evidence="2">Protein modification; protein ubiquitination.</text>
</comment>
<dbReference type="AlphaFoldDB" id="A0AAV0Z7Q6"/>
<evidence type="ECO:0000256" key="7">
    <source>
        <dbReference type="ARBA" id="ARBA00022833"/>
    </source>
</evidence>